<accession>A0AAD4S7A8</accession>
<name>A0AAD4S7A8_9MAGN</name>
<proteinExistence type="predicted"/>
<sequence>MGLTGATLKELVPVIKGIIKLQYDTKFKYRQYYEDFSIDAAYYAAQCGEQALLRQEAELPGEEQKVEMKMQHPQNLTPILKNEKTSLGWECWYVLQRGRKPNGPPSREIPDAEH</sequence>
<comment type="caution">
    <text evidence="1">The sequence shown here is derived from an EMBL/GenBank/DDBJ whole genome shotgun (WGS) entry which is preliminary data.</text>
</comment>
<protein>
    <submittedName>
        <fullName evidence="1">Uncharacterized protein</fullName>
    </submittedName>
</protein>
<reference evidence="1" key="1">
    <citation type="submission" date="2022-04" db="EMBL/GenBank/DDBJ databases">
        <title>A functionally conserved STORR gene fusion in Papaver species that diverged 16.8 million years ago.</title>
        <authorList>
            <person name="Catania T."/>
        </authorList>
    </citation>
    <scope>NUCLEOTIDE SEQUENCE</scope>
    <source>
        <strain evidence="1">S-188037</strain>
    </source>
</reference>
<gene>
    <name evidence="1" type="ORF">MKW98_008831</name>
</gene>
<evidence type="ECO:0000313" key="2">
    <source>
        <dbReference type="Proteomes" id="UP001202328"/>
    </source>
</evidence>
<dbReference type="Proteomes" id="UP001202328">
    <property type="component" value="Unassembled WGS sequence"/>
</dbReference>
<organism evidence="1 2">
    <name type="scientific">Papaver atlanticum</name>
    <dbReference type="NCBI Taxonomy" id="357466"/>
    <lineage>
        <taxon>Eukaryota</taxon>
        <taxon>Viridiplantae</taxon>
        <taxon>Streptophyta</taxon>
        <taxon>Embryophyta</taxon>
        <taxon>Tracheophyta</taxon>
        <taxon>Spermatophyta</taxon>
        <taxon>Magnoliopsida</taxon>
        <taxon>Ranunculales</taxon>
        <taxon>Papaveraceae</taxon>
        <taxon>Papaveroideae</taxon>
        <taxon>Papaver</taxon>
    </lineage>
</organism>
<evidence type="ECO:0000313" key="1">
    <source>
        <dbReference type="EMBL" id="KAI3868746.1"/>
    </source>
</evidence>
<dbReference type="EMBL" id="JAJJMB010013400">
    <property type="protein sequence ID" value="KAI3868746.1"/>
    <property type="molecule type" value="Genomic_DNA"/>
</dbReference>
<keyword evidence="2" id="KW-1185">Reference proteome</keyword>
<dbReference type="AlphaFoldDB" id="A0AAD4S7A8"/>